<evidence type="ECO:0000313" key="3">
    <source>
        <dbReference type="Proteomes" id="UP000708208"/>
    </source>
</evidence>
<keyword evidence="1" id="KW-0472">Membrane</keyword>
<proteinExistence type="predicted"/>
<protein>
    <submittedName>
        <fullName evidence="2">Uncharacterized protein</fullName>
    </submittedName>
</protein>
<organism evidence="2 3">
    <name type="scientific">Allacma fusca</name>
    <dbReference type="NCBI Taxonomy" id="39272"/>
    <lineage>
        <taxon>Eukaryota</taxon>
        <taxon>Metazoa</taxon>
        <taxon>Ecdysozoa</taxon>
        <taxon>Arthropoda</taxon>
        <taxon>Hexapoda</taxon>
        <taxon>Collembola</taxon>
        <taxon>Symphypleona</taxon>
        <taxon>Sminthuridae</taxon>
        <taxon>Allacma</taxon>
    </lineage>
</organism>
<dbReference type="AlphaFoldDB" id="A0A8J2PFX4"/>
<evidence type="ECO:0000313" key="2">
    <source>
        <dbReference type="EMBL" id="CAG7785144.1"/>
    </source>
</evidence>
<accession>A0A8J2PFX4</accession>
<keyword evidence="1" id="KW-0812">Transmembrane</keyword>
<dbReference type="Proteomes" id="UP000708208">
    <property type="component" value="Unassembled WGS sequence"/>
</dbReference>
<sequence>MDSFRENHCQNVRDCLQCVSERLQWITLLNQTNCCAEELGKLDIVFVSVITDQNDCPPQLSTSFIVPTVLGVVLLILALLCAGSLFRKIFQKRNISQSATHLSSSYNRHDHDIPMEFENIIELQEMRVGETRT</sequence>
<feature type="transmembrane region" description="Helical" evidence="1">
    <location>
        <begin position="64"/>
        <end position="86"/>
    </location>
</feature>
<name>A0A8J2PFX4_9HEXA</name>
<reference evidence="2" key="1">
    <citation type="submission" date="2021-06" db="EMBL/GenBank/DDBJ databases">
        <authorList>
            <person name="Hodson N. C."/>
            <person name="Mongue J. A."/>
            <person name="Jaron S. K."/>
        </authorList>
    </citation>
    <scope>NUCLEOTIDE SEQUENCE</scope>
</reference>
<keyword evidence="1" id="KW-1133">Transmembrane helix</keyword>
<gene>
    <name evidence="2" type="ORF">AFUS01_LOCUS23787</name>
</gene>
<keyword evidence="3" id="KW-1185">Reference proteome</keyword>
<comment type="caution">
    <text evidence="2">The sequence shown here is derived from an EMBL/GenBank/DDBJ whole genome shotgun (WGS) entry which is preliminary data.</text>
</comment>
<dbReference type="EMBL" id="CAJVCH010290152">
    <property type="protein sequence ID" value="CAG7785144.1"/>
    <property type="molecule type" value="Genomic_DNA"/>
</dbReference>
<evidence type="ECO:0000256" key="1">
    <source>
        <dbReference type="SAM" id="Phobius"/>
    </source>
</evidence>